<proteinExistence type="predicted"/>
<dbReference type="RefSeq" id="XP_001443862.1">
    <property type="nucleotide sequence ID" value="XM_001443825.1"/>
</dbReference>
<dbReference type="EMBL" id="CT868241">
    <property type="protein sequence ID" value="CAK76465.1"/>
    <property type="molecule type" value="Genomic_DNA"/>
</dbReference>
<dbReference type="AlphaFoldDB" id="A0D098"/>
<accession>A0D098</accession>
<name>A0D098_PARTE</name>
<dbReference type="HOGENOM" id="CLU_038320_0_0_1"/>
<dbReference type="OrthoDB" id="301543at2759"/>
<dbReference type="InParanoid" id="A0D098"/>
<evidence type="ECO:0000313" key="2">
    <source>
        <dbReference type="EMBL" id="CAK76465.1"/>
    </source>
</evidence>
<feature type="chain" id="PRO_5002623924" evidence="1">
    <location>
        <begin position="17"/>
        <end position="392"/>
    </location>
</feature>
<dbReference type="GeneID" id="5029646"/>
<reference evidence="2 3" key="1">
    <citation type="journal article" date="2006" name="Nature">
        <title>Global trends of whole-genome duplications revealed by the ciliate Paramecium tetraurelia.</title>
        <authorList>
            <consortium name="Genoscope"/>
            <person name="Aury J.-M."/>
            <person name="Jaillon O."/>
            <person name="Duret L."/>
            <person name="Noel B."/>
            <person name="Jubin C."/>
            <person name="Porcel B.M."/>
            <person name="Segurens B."/>
            <person name="Daubin V."/>
            <person name="Anthouard V."/>
            <person name="Aiach N."/>
            <person name="Arnaiz O."/>
            <person name="Billaut A."/>
            <person name="Beisson J."/>
            <person name="Blanc I."/>
            <person name="Bouhouche K."/>
            <person name="Camara F."/>
            <person name="Duharcourt S."/>
            <person name="Guigo R."/>
            <person name="Gogendeau D."/>
            <person name="Katinka M."/>
            <person name="Keller A.-M."/>
            <person name="Kissmehl R."/>
            <person name="Klotz C."/>
            <person name="Koll F."/>
            <person name="Le Moue A."/>
            <person name="Lepere C."/>
            <person name="Malinsky S."/>
            <person name="Nowacki M."/>
            <person name="Nowak J.K."/>
            <person name="Plattner H."/>
            <person name="Poulain J."/>
            <person name="Ruiz F."/>
            <person name="Serrano V."/>
            <person name="Zagulski M."/>
            <person name="Dessen P."/>
            <person name="Betermier M."/>
            <person name="Weissenbach J."/>
            <person name="Scarpelli C."/>
            <person name="Schachter V."/>
            <person name="Sperling L."/>
            <person name="Meyer E."/>
            <person name="Cohen J."/>
            <person name="Wincker P."/>
        </authorList>
    </citation>
    <scope>NUCLEOTIDE SEQUENCE [LARGE SCALE GENOMIC DNA]</scope>
    <source>
        <strain evidence="2 3">Stock d4-2</strain>
    </source>
</reference>
<organism evidence="2 3">
    <name type="scientific">Paramecium tetraurelia</name>
    <dbReference type="NCBI Taxonomy" id="5888"/>
    <lineage>
        <taxon>Eukaryota</taxon>
        <taxon>Sar</taxon>
        <taxon>Alveolata</taxon>
        <taxon>Ciliophora</taxon>
        <taxon>Intramacronucleata</taxon>
        <taxon>Oligohymenophorea</taxon>
        <taxon>Peniculida</taxon>
        <taxon>Parameciidae</taxon>
        <taxon>Paramecium</taxon>
    </lineage>
</organism>
<dbReference type="OMA" id="PNFLNQC"/>
<evidence type="ECO:0000313" key="3">
    <source>
        <dbReference type="Proteomes" id="UP000000600"/>
    </source>
</evidence>
<keyword evidence="3" id="KW-1185">Reference proteome</keyword>
<gene>
    <name evidence="2" type="ORF">GSPATT00012017001</name>
</gene>
<sequence>MKNFLIFIASLSQVLSQTANCVGMNSATCATNSGYCYWTGSACQLAECHKVTDVRACRSSTSGYLATQSKCKEITTVDPNFLNQCMENDQTTMMYAYARFPTDITQLYSTKTTSGYLVTTIMTAKYTSQYKYEILTVNILTASSAELLNIMNAYVQMQYDLVDPEIHPQYLEKAIYESMQAIRDDVTLTFSSTPNKKQDYYTVLWRMTDAYFLKLRSYQPFYISNKYLINFGFAHFNRITITLTSQLQSTQITWTTYADNGYLELLVIPAEQFGILGSLSDIIIIRPSKLDGSDASLSFTIRWLWSYDGTQPQSSANLYSLDKIEMNSFSSVMTAGCVTGSKYCQTGTITQSTTKAYMIGASSFPSQVSTSRYYSRCRLGRFTWTGSSNSCA</sequence>
<dbReference type="Proteomes" id="UP000000600">
    <property type="component" value="Unassembled WGS sequence"/>
</dbReference>
<evidence type="ECO:0000256" key="1">
    <source>
        <dbReference type="SAM" id="SignalP"/>
    </source>
</evidence>
<dbReference type="KEGG" id="ptm:GSPATT00012017001"/>
<keyword evidence="1" id="KW-0732">Signal</keyword>
<feature type="signal peptide" evidence="1">
    <location>
        <begin position="1"/>
        <end position="16"/>
    </location>
</feature>
<protein>
    <submittedName>
        <fullName evidence="2">Uncharacterized protein</fullName>
    </submittedName>
</protein>